<protein>
    <recommendedName>
        <fullName evidence="3">Type VI secretion system (T6SS), amidase effector protein 4</fullName>
    </recommendedName>
</protein>
<gene>
    <name evidence="1" type="ORF">J2793_003861</name>
</gene>
<dbReference type="RefSeq" id="WP_392394265.1">
    <property type="nucleotide sequence ID" value="NZ_JAURTK010000004.1"/>
</dbReference>
<dbReference type="Gene3D" id="3.90.1720.80">
    <property type="match status" value="1"/>
</dbReference>
<evidence type="ECO:0008006" key="3">
    <source>
        <dbReference type="Google" id="ProtNLM"/>
    </source>
</evidence>
<evidence type="ECO:0000313" key="1">
    <source>
        <dbReference type="EMBL" id="MDP9648415.1"/>
    </source>
</evidence>
<accession>A0AB73IEF8</accession>
<dbReference type="EMBL" id="JAURTK010000004">
    <property type="protein sequence ID" value="MDP9648415.1"/>
    <property type="molecule type" value="Genomic_DNA"/>
</dbReference>
<dbReference type="InterPro" id="IPR025562">
    <property type="entry name" value="Tae4"/>
</dbReference>
<dbReference type="AlphaFoldDB" id="A0AB73IEF8"/>
<sequence length="203" mass="22740">MMPNRKTLVRTNSTPNSVKEVQLNGVTFAALWSAYPHSDPCTDPSTGKPAFEDECAIRFGTCLANVGITNKSFKGEKCWFHGHPPSHMLRAKEVAEWLQRRPFAGCPVPVPITGTGWQDRVKGKTGVIFFGSYWRRNLKDKDPTGDHIDLWNVDSLTPSSETTLRFTFGINKVWNPLSVLGVGPENLYSNLADSKTILFWEIK</sequence>
<comment type="caution">
    <text evidence="1">The sequence shown here is derived from an EMBL/GenBank/DDBJ whole genome shotgun (WGS) entry which is preliminary data.</text>
</comment>
<dbReference type="Pfam" id="PF14113">
    <property type="entry name" value="Tae4"/>
    <property type="match status" value="1"/>
</dbReference>
<organism evidence="1 2">
    <name type="scientific">Paraburkholderia caledonica</name>
    <dbReference type="NCBI Taxonomy" id="134536"/>
    <lineage>
        <taxon>Bacteria</taxon>
        <taxon>Pseudomonadati</taxon>
        <taxon>Pseudomonadota</taxon>
        <taxon>Betaproteobacteria</taxon>
        <taxon>Burkholderiales</taxon>
        <taxon>Burkholderiaceae</taxon>
        <taxon>Paraburkholderia</taxon>
    </lineage>
</organism>
<evidence type="ECO:0000313" key="2">
    <source>
        <dbReference type="Proteomes" id="UP001229486"/>
    </source>
</evidence>
<name>A0AB73IEF8_9BURK</name>
<proteinExistence type="predicted"/>
<dbReference type="Proteomes" id="UP001229486">
    <property type="component" value="Unassembled WGS sequence"/>
</dbReference>
<reference evidence="1" key="1">
    <citation type="submission" date="2023-07" db="EMBL/GenBank/DDBJ databases">
        <title>Sorghum-associated microbial communities from plants grown in Nebraska, USA.</title>
        <authorList>
            <person name="Schachtman D."/>
        </authorList>
    </citation>
    <scope>NUCLEOTIDE SEQUENCE</scope>
    <source>
        <strain evidence="1">DS1061</strain>
    </source>
</reference>